<keyword evidence="5 7" id="KW-0496">Mitochondrion</keyword>
<feature type="domain" description="Letm1 RBD" evidence="10">
    <location>
        <begin position="194"/>
        <end position="401"/>
    </location>
</feature>
<evidence type="ECO:0000256" key="4">
    <source>
        <dbReference type="ARBA" id="ARBA00022989"/>
    </source>
</evidence>
<dbReference type="PANTHER" id="PTHR14009">
    <property type="entry name" value="LEUCINE ZIPPER-EF-HAND CONTAINING TRANSMEMBRANE PROTEIN"/>
    <property type="match status" value="1"/>
</dbReference>
<dbReference type="GO" id="GO:0005743">
    <property type="term" value="C:mitochondrial inner membrane"/>
    <property type="evidence" value="ECO:0007669"/>
    <property type="project" value="UniProtKB-SubCell"/>
</dbReference>
<accession>A0A2T3ACC7</accession>
<evidence type="ECO:0000256" key="6">
    <source>
        <dbReference type="ARBA" id="ARBA00023136"/>
    </source>
</evidence>
<dbReference type="PANTHER" id="PTHR14009:SF6">
    <property type="entry name" value="LETM1 RBD DOMAIN-CONTAINING PROTEIN"/>
    <property type="match status" value="1"/>
</dbReference>
<keyword evidence="12" id="KW-1185">Reference proteome</keyword>
<dbReference type="STRING" id="2025994.A0A2T3ACC7"/>
<dbReference type="InterPro" id="IPR033122">
    <property type="entry name" value="LETM1-like_RBD"/>
</dbReference>
<feature type="compositionally biased region" description="Basic and acidic residues" evidence="8">
    <location>
        <begin position="377"/>
        <end position="393"/>
    </location>
</feature>
<evidence type="ECO:0000313" key="12">
    <source>
        <dbReference type="Proteomes" id="UP000241462"/>
    </source>
</evidence>
<feature type="compositionally biased region" description="Low complexity" evidence="8">
    <location>
        <begin position="59"/>
        <end position="76"/>
    </location>
</feature>
<sequence length="447" mass="49792">MIPASHLRTLRTSSHITSKMYSSYAIMPRLGGAFRATQARPLLHQSTLRSRRFLSASTSSLLSNSSQSTNSHITSSEFDKTASKTTLAPVSANPPATTRPAPLDRPIRTPQTSTFKHLFSTGKAYLAFYKTGLKNIYLNTRLVWAHDNAHRPPPPAVMYDNGPIVRYVSNPNPPSARPIEDGTRAMVLLRRRWRHDVRRLPIFALILLICGEFTPFVVLGIPSAVPLTCRIPRQVEKLRRKAEERRRASFALLGWDGAKDGSDFSHFPTLSPSQTITHIARALNLTTPLWESIPLLSGTRRKVRRHLAFLEKDTALLLQAGGLPALEDDEVPLACEDRGINVLGRDLDTLKAELQAWVDVVTTAEADTVLAKAKQELNDDDKKMEQQGQEKDQPIISKVGGGEEQQVITQRMLIAAMVLANTEPSQINRERLVLFARERASALKRLV</sequence>
<proteinExistence type="predicted"/>
<name>A0A2T3ACC7_9PEZI</name>
<organism evidence="11 12">
    <name type="scientific">Coniella lustricola</name>
    <dbReference type="NCBI Taxonomy" id="2025994"/>
    <lineage>
        <taxon>Eukaryota</taxon>
        <taxon>Fungi</taxon>
        <taxon>Dikarya</taxon>
        <taxon>Ascomycota</taxon>
        <taxon>Pezizomycotina</taxon>
        <taxon>Sordariomycetes</taxon>
        <taxon>Sordariomycetidae</taxon>
        <taxon>Diaporthales</taxon>
        <taxon>Schizoparmaceae</taxon>
        <taxon>Coniella</taxon>
    </lineage>
</organism>
<evidence type="ECO:0000256" key="8">
    <source>
        <dbReference type="SAM" id="MobiDB-lite"/>
    </source>
</evidence>
<evidence type="ECO:0000256" key="5">
    <source>
        <dbReference type="ARBA" id="ARBA00023128"/>
    </source>
</evidence>
<feature type="transmembrane region" description="Helical" evidence="9">
    <location>
        <begin position="200"/>
        <end position="221"/>
    </location>
</feature>
<keyword evidence="3" id="KW-0999">Mitochondrion inner membrane</keyword>
<dbReference type="PROSITE" id="PS51758">
    <property type="entry name" value="LETM1_RBD"/>
    <property type="match status" value="1"/>
</dbReference>
<dbReference type="GO" id="GO:0043022">
    <property type="term" value="F:ribosome binding"/>
    <property type="evidence" value="ECO:0007669"/>
    <property type="project" value="InterPro"/>
</dbReference>
<keyword evidence="4 9" id="KW-1133">Transmembrane helix</keyword>
<evidence type="ECO:0000256" key="9">
    <source>
        <dbReference type="SAM" id="Phobius"/>
    </source>
</evidence>
<dbReference type="GO" id="GO:0030003">
    <property type="term" value="P:intracellular monoatomic cation homeostasis"/>
    <property type="evidence" value="ECO:0007669"/>
    <property type="project" value="TreeGrafter"/>
</dbReference>
<gene>
    <name evidence="11" type="ORF">BD289DRAFT_204298</name>
</gene>
<reference evidence="11 12" key="1">
    <citation type="journal article" date="2018" name="Mycol. Prog.">
        <title>Coniella lustricola, a new species from submerged detritus.</title>
        <authorList>
            <person name="Raudabaugh D.B."/>
            <person name="Iturriaga T."/>
            <person name="Carver A."/>
            <person name="Mondo S."/>
            <person name="Pangilinan J."/>
            <person name="Lipzen A."/>
            <person name="He G."/>
            <person name="Amirebrahimi M."/>
            <person name="Grigoriev I.V."/>
            <person name="Miller A.N."/>
        </authorList>
    </citation>
    <scope>NUCLEOTIDE SEQUENCE [LARGE SCALE GENOMIC DNA]</scope>
    <source>
        <strain evidence="11 12">B22-T-1</strain>
    </source>
</reference>
<keyword evidence="2 9" id="KW-0812">Transmembrane</keyword>
<feature type="region of interest" description="Disordered" evidence="8">
    <location>
        <begin position="59"/>
        <end position="110"/>
    </location>
</feature>
<protein>
    <recommendedName>
        <fullName evidence="10">Letm1 RBD domain-containing protein</fullName>
    </recommendedName>
</protein>
<evidence type="ECO:0000313" key="11">
    <source>
        <dbReference type="EMBL" id="PSR90887.1"/>
    </source>
</evidence>
<keyword evidence="6 9" id="KW-0472">Membrane</keyword>
<evidence type="ECO:0000256" key="2">
    <source>
        <dbReference type="ARBA" id="ARBA00022692"/>
    </source>
</evidence>
<dbReference type="Proteomes" id="UP000241462">
    <property type="component" value="Unassembled WGS sequence"/>
</dbReference>
<feature type="region of interest" description="Disordered" evidence="8">
    <location>
        <begin position="377"/>
        <end position="401"/>
    </location>
</feature>
<dbReference type="EMBL" id="KZ678414">
    <property type="protein sequence ID" value="PSR90887.1"/>
    <property type="molecule type" value="Genomic_DNA"/>
</dbReference>
<dbReference type="OrthoDB" id="73691at2759"/>
<comment type="subcellular location">
    <subcellularLocation>
        <location evidence="1">Mitochondrion inner membrane</location>
        <topology evidence="1">Single-pass membrane protein</topology>
    </subcellularLocation>
</comment>
<evidence type="ECO:0000256" key="7">
    <source>
        <dbReference type="PROSITE-ProRule" id="PRU01094"/>
    </source>
</evidence>
<dbReference type="InParanoid" id="A0A2T3ACC7"/>
<evidence type="ECO:0000256" key="1">
    <source>
        <dbReference type="ARBA" id="ARBA00004434"/>
    </source>
</evidence>
<evidence type="ECO:0000259" key="10">
    <source>
        <dbReference type="PROSITE" id="PS51758"/>
    </source>
</evidence>
<dbReference type="InterPro" id="IPR044202">
    <property type="entry name" value="LETM1/MDM38-like"/>
</dbReference>
<evidence type="ECO:0000256" key="3">
    <source>
        <dbReference type="ARBA" id="ARBA00022792"/>
    </source>
</evidence>
<dbReference type="Pfam" id="PF07766">
    <property type="entry name" value="LETM1_RBD"/>
    <property type="match status" value="1"/>
</dbReference>
<dbReference type="AlphaFoldDB" id="A0A2T3ACC7"/>